<reference evidence="1" key="1">
    <citation type="journal article" date="2014" name="Int. J. Syst. Evol. Microbiol.">
        <title>Complete genome sequence of Corynebacterium casei LMG S-19264T (=DSM 44701T), isolated from a smear-ripened cheese.</title>
        <authorList>
            <consortium name="US DOE Joint Genome Institute (JGI-PGF)"/>
            <person name="Walter F."/>
            <person name="Albersmeier A."/>
            <person name="Kalinowski J."/>
            <person name="Ruckert C."/>
        </authorList>
    </citation>
    <scope>NUCLEOTIDE SEQUENCE</scope>
    <source>
        <strain evidence="1">CGMCC 4.7201</strain>
    </source>
</reference>
<protein>
    <submittedName>
        <fullName evidence="1">Uncharacterized protein</fullName>
    </submittedName>
</protein>
<proteinExistence type="predicted"/>
<gene>
    <name evidence="1" type="ORF">GCM10012280_08020</name>
</gene>
<reference evidence="1" key="2">
    <citation type="submission" date="2020-09" db="EMBL/GenBank/DDBJ databases">
        <authorList>
            <person name="Sun Q."/>
            <person name="Zhou Y."/>
        </authorList>
    </citation>
    <scope>NUCLEOTIDE SEQUENCE</scope>
    <source>
        <strain evidence="1">CGMCC 4.7201</strain>
    </source>
</reference>
<dbReference type="EMBL" id="BMMS01000003">
    <property type="protein sequence ID" value="GGO82139.1"/>
    <property type="molecule type" value="Genomic_DNA"/>
</dbReference>
<dbReference type="RefSeq" id="WP_189130102.1">
    <property type="nucleotide sequence ID" value="NZ_BMMS01000003.1"/>
</dbReference>
<comment type="caution">
    <text evidence="1">The sequence shown here is derived from an EMBL/GenBank/DDBJ whole genome shotgun (WGS) entry which is preliminary data.</text>
</comment>
<keyword evidence="2" id="KW-1185">Reference proteome</keyword>
<dbReference type="Proteomes" id="UP000641932">
    <property type="component" value="Unassembled WGS sequence"/>
</dbReference>
<dbReference type="AlphaFoldDB" id="A0A918DU29"/>
<organism evidence="1 2">
    <name type="scientific">Wenjunlia tyrosinilytica</name>
    <dbReference type="NCBI Taxonomy" id="1544741"/>
    <lineage>
        <taxon>Bacteria</taxon>
        <taxon>Bacillati</taxon>
        <taxon>Actinomycetota</taxon>
        <taxon>Actinomycetes</taxon>
        <taxon>Kitasatosporales</taxon>
        <taxon>Streptomycetaceae</taxon>
        <taxon>Wenjunlia</taxon>
    </lineage>
</organism>
<sequence>MDLKTPGFHAQVKAAAERARSCGLAADAVRIAATLDGMIPEEIGMAALGLGERVYLELAESHAAGLDSCDLAGDGDRLELTPTGRLRVVAAGSRPEAGREGESEPIGTLKWQARPDSLGRLCALADDVQRLQFEEIRRWLAAQDTERVHARLDAIGHALVHMAPVLLYVGTRYYSNLGRFSNLPGRSMAAGAEGSVLTRLRRTPVGHWTAEDAAFVVCLHSLISSGSPVRAEEFNGVQLAPDLLRQFLHERLTEYGEQIPDLRREPTGSELDLLARACAGARARRLAEGAVFYREINGVSLHKRERLMAEPVGWDELPTTLTALLSDTAGEPFPGDAGPDELRAYADALVERVSRRQAPTGFRTPYEGFLHRFFETVADALDCDVVMGRGPRSVRALHSSVPAQQRAALATRDFYCCVAPGAPFREKFGEDRSGMAKALSAYSARMRYNTWHYLPDSMSWTKETPGRDDWFFAPMMPDITNWSDQHHTGHVHFGVRHALRLPLGIVLEGRFRPGLYDLRLMRAAGDPFELDHLRAALAVGRVQSAVHQAAAERDLDIDDFDNTWYRDFHVS</sequence>
<accession>A0A918DU29</accession>
<evidence type="ECO:0000313" key="1">
    <source>
        <dbReference type="EMBL" id="GGO82139.1"/>
    </source>
</evidence>
<evidence type="ECO:0000313" key="2">
    <source>
        <dbReference type="Proteomes" id="UP000641932"/>
    </source>
</evidence>
<name>A0A918DU29_9ACTN</name>